<organism evidence="2 3">
    <name type="scientific">Boletus reticuloceps</name>
    <dbReference type="NCBI Taxonomy" id="495285"/>
    <lineage>
        <taxon>Eukaryota</taxon>
        <taxon>Fungi</taxon>
        <taxon>Dikarya</taxon>
        <taxon>Basidiomycota</taxon>
        <taxon>Agaricomycotina</taxon>
        <taxon>Agaricomycetes</taxon>
        <taxon>Agaricomycetidae</taxon>
        <taxon>Boletales</taxon>
        <taxon>Boletineae</taxon>
        <taxon>Boletaceae</taxon>
        <taxon>Boletoideae</taxon>
        <taxon>Boletus</taxon>
    </lineage>
</organism>
<evidence type="ECO:0000313" key="3">
    <source>
        <dbReference type="Proteomes" id="UP000683000"/>
    </source>
</evidence>
<protein>
    <submittedName>
        <fullName evidence="2">Uncharacterized protein</fullName>
    </submittedName>
</protein>
<feature type="region of interest" description="Disordered" evidence="1">
    <location>
        <begin position="74"/>
        <end position="131"/>
    </location>
</feature>
<evidence type="ECO:0000256" key="1">
    <source>
        <dbReference type="SAM" id="MobiDB-lite"/>
    </source>
</evidence>
<sequence length="243" mass="27286">MQYSEFPQQYVPFHPYQENPPTFAPDMHVTASSVGPGTTRWIHLFPRSMGQQKVLDTTRVYRFGLQYPSLMKTTRRTSHADQRRLSKSSRTAQFLAPDVDEDNAEDQPHRPAKGKQHGGQPCRPVKDKRDQNPITKYHFLRYSRQAPTVVTIVSATFGHRDPKGSASMPLQADSPLLQPSKSNYLNNGTTSKAPVSVPAKRVNSITTANDDDTVTQPAPKKKKVTLKPPVAPAKRKCEWILNV</sequence>
<comment type="caution">
    <text evidence="2">The sequence shown here is derived from an EMBL/GenBank/DDBJ whole genome shotgun (WGS) entry which is preliminary data.</text>
</comment>
<reference evidence="2" key="1">
    <citation type="submission" date="2021-03" db="EMBL/GenBank/DDBJ databases">
        <title>Evolutionary innovations through gain and loss of genes in the ectomycorrhizal Boletales.</title>
        <authorList>
            <person name="Wu G."/>
            <person name="Miyauchi S."/>
            <person name="Morin E."/>
            <person name="Yang Z.-L."/>
            <person name="Xu J."/>
            <person name="Martin F.M."/>
        </authorList>
    </citation>
    <scope>NUCLEOTIDE SEQUENCE</scope>
    <source>
        <strain evidence="2">BR01</strain>
    </source>
</reference>
<keyword evidence="3" id="KW-1185">Reference proteome</keyword>
<gene>
    <name evidence="2" type="ORF">JVT61DRAFT_6088</name>
</gene>
<feature type="region of interest" description="Disordered" evidence="1">
    <location>
        <begin position="206"/>
        <end position="229"/>
    </location>
</feature>
<name>A0A8I2YL55_9AGAM</name>
<dbReference type="Proteomes" id="UP000683000">
    <property type="component" value="Unassembled WGS sequence"/>
</dbReference>
<dbReference type="AlphaFoldDB" id="A0A8I2YL55"/>
<dbReference type="EMBL" id="JAGFBS010000020">
    <property type="protein sequence ID" value="KAG6373931.1"/>
    <property type="molecule type" value="Genomic_DNA"/>
</dbReference>
<proteinExistence type="predicted"/>
<evidence type="ECO:0000313" key="2">
    <source>
        <dbReference type="EMBL" id="KAG6373931.1"/>
    </source>
</evidence>
<accession>A0A8I2YL55</accession>